<dbReference type="GO" id="GO:0016301">
    <property type="term" value="F:kinase activity"/>
    <property type="evidence" value="ECO:0007669"/>
    <property type="project" value="UniProtKB-KW"/>
</dbReference>
<dbReference type="InterPro" id="IPR011009">
    <property type="entry name" value="Kinase-like_dom_sf"/>
</dbReference>
<organism evidence="2 4">
    <name type="scientific">Medicago truncatula</name>
    <name type="common">Barrel medic</name>
    <name type="synonym">Medicago tribuloides</name>
    <dbReference type="NCBI Taxonomy" id="3880"/>
    <lineage>
        <taxon>Eukaryota</taxon>
        <taxon>Viridiplantae</taxon>
        <taxon>Streptophyta</taxon>
        <taxon>Embryophyta</taxon>
        <taxon>Tracheophyta</taxon>
        <taxon>Spermatophyta</taxon>
        <taxon>Magnoliopsida</taxon>
        <taxon>eudicotyledons</taxon>
        <taxon>Gunneridae</taxon>
        <taxon>Pentapetalae</taxon>
        <taxon>rosids</taxon>
        <taxon>fabids</taxon>
        <taxon>Fabales</taxon>
        <taxon>Fabaceae</taxon>
        <taxon>Papilionoideae</taxon>
        <taxon>50 kb inversion clade</taxon>
        <taxon>NPAAA clade</taxon>
        <taxon>Hologalegina</taxon>
        <taxon>IRL clade</taxon>
        <taxon>Trifolieae</taxon>
        <taxon>Medicago</taxon>
    </lineage>
</organism>
<dbReference type="STRING" id="3880.A0A072VJU6"/>
<keyword evidence="2" id="KW-0808">Transferase</keyword>
<dbReference type="AlphaFoldDB" id="A0A072VJU6"/>
<feature type="region of interest" description="Disordered" evidence="1">
    <location>
        <begin position="1"/>
        <end position="20"/>
    </location>
</feature>
<keyword evidence="4" id="KW-1185">Reference proteome</keyword>
<dbReference type="Gene3D" id="1.10.510.10">
    <property type="entry name" value="Transferase(Phosphotransferase) domain 1"/>
    <property type="match status" value="1"/>
</dbReference>
<proteinExistence type="predicted"/>
<evidence type="ECO:0000313" key="3">
    <source>
        <dbReference type="EnsemblPlants" id="KEH41723"/>
    </source>
</evidence>
<reference evidence="3" key="3">
    <citation type="submission" date="2015-04" db="UniProtKB">
        <authorList>
            <consortium name="EnsemblPlants"/>
        </authorList>
    </citation>
    <scope>IDENTIFICATION</scope>
    <source>
        <strain evidence="3">cv. Jemalong A17</strain>
    </source>
</reference>
<name>A0A072VJU6_MEDTR</name>
<dbReference type="SUPFAM" id="SSF56112">
    <property type="entry name" value="Protein kinase-like (PK-like)"/>
    <property type="match status" value="1"/>
</dbReference>
<reference evidence="2 4" key="1">
    <citation type="journal article" date="2011" name="Nature">
        <title>The Medicago genome provides insight into the evolution of rhizobial symbioses.</title>
        <authorList>
            <person name="Young N.D."/>
            <person name="Debelle F."/>
            <person name="Oldroyd G.E."/>
            <person name="Geurts R."/>
            <person name="Cannon S.B."/>
            <person name="Udvardi M.K."/>
            <person name="Benedito V.A."/>
            <person name="Mayer K.F."/>
            <person name="Gouzy J."/>
            <person name="Schoof H."/>
            <person name="Van de Peer Y."/>
            <person name="Proost S."/>
            <person name="Cook D.R."/>
            <person name="Meyers B.C."/>
            <person name="Spannagl M."/>
            <person name="Cheung F."/>
            <person name="De Mita S."/>
            <person name="Krishnakumar V."/>
            <person name="Gundlach H."/>
            <person name="Zhou S."/>
            <person name="Mudge J."/>
            <person name="Bharti A.K."/>
            <person name="Murray J.D."/>
            <person name="Naoumkina M.A."/>
            <person name="Rosen B."/>
            <person name="Silverstein K.A."/>
            <person name="Tang H."/>
            <person name="Rombauts S."/>
            <person name="Zhao P.X."/>
            <person name="Zhou P."/>
            <person name="Barbe V."/>
            <person name="Bardou P."/>
            <person name="Bechner M."/>
            <person name="Bellec A."/>
            <person name="Berger A."/>
            <person name="Berges H."/>
            <person name="Bidwell S."/>
            <person name="Bisseling T."/>
            <person name="Choisne N."/>
            <person name="Couloux A."/>
            <person name="Denny R."/>
            <person name="Deshpande S."/>
            <person name="Dai X."/>
            <person name="Doyle J.J."/>
            <person name="Dudez A.M."/>
            <person name="Farmer A.D."/>
            <person name="Fouteau S."/>
            <person name="Franken C."/>
            <person name="Gibelin C."/>
            <person name="Gish J."/>
            <person name="Goldstein S."/>
            <person name="Gonzalez A.J."/>
            <person name="Green P.J."/>
            <person name="Hallab A."/>
            <person name="Hartog M."/>
            <person name="Hua A."/>
            <person name="Humphray S.J."/>
            <person name="Jeong D.H."/>
            <person name="Jing Y."/>
            <person name="Jocker A."/>
            <person name="Kenton S.M."/>
            <person name="Kim D.J."/>
            <person name="Klee K."/>
            <person name="Lai H."/>
            <person name="Lang C."/>
            <person name="Lin S."/>
            <person name="Macmil S.L."/>
            <person name="Magdelenat G."/>
            <person name="Matthews L."/>
            <person name="McCorrison J."/>
            <person name="Monaghan E.L."/>
            <person name="Mun J.H."/>
            <person name="Najar F.Z."/>
            <person name="Nicholson C."/>
            <person name="Noirot C."/>
            <person name="O'Bleness M."/>
            <person name="Paule C.R."/>
            <person name="Poulain J."/>
            <person name="Prion F."/>
            <person name="Qin B."/>
            <person name="Qu C."/>
            <person name="Retzel E.F."/>
            <person name="Riddle C."/>
            <person name="Sallet E."/>
            <person name="Samain S."/>
            <person name="Samson N."/>
            <person name="Sanders I."/>
            <person name="Saurat O."/>
            <person name="Scarpelli C."/>
            <person name="Schiex T."/>
            <person name="Segurens B."/>
            <person name="Severin A.J."/>
            <person name="Sherrier D.J."/>
            <person name="Shi R."/>
            <person name="Sims S."/>
            <person name="Singer S.R."/>
            <person name="Sinharoy S."/>
            <person name="Sterck L."/>
            <person name="Viollet A."/>
            <person name="Wang B.B."/>
            <person name="Wang K."/>
            <person name="Wang M."/>
            <person name="Wang X."/>
            <person name="Warfsmann J."/>
            <person name="Weissenbach J."/>
            <person name="White D.D."/>
            <person name="White J.D."/>
            <person name="Wiley G.B."/>
            <person name="Wincker P."/>
            <person name="Xing Y."/>
            <person name="Yang L."/>
            <person name="Yao Z."/>
            <person name="Ying F."/>
            <person name="Zhai J."/>
            <person name="Zhou L."/>
            <person name="Zuber A."/>
            <person name="Denarie J."/>
            <person name="Dixon R.A."/>
            <person name="May G.D."/>
            <person name="Schwartz D.C."/>
            <person name="Rogers J."/>
            <person name="Quetier F."/>
            <person name="Town C.D."/>
            <person name="Roe B.A."/>
        </authorList>
    </citation>
    <scope>NUCLEOTIDE SEQUENCE [LARGE SCALE GENOMIC DNA]</scope>
    <source>
        <strain evidence="2">A17</strain>
        <strain evidence="3 4">cv. Jemalong A17</strain>
    </source>
</reference>
<protein>
    <submittedName>
        <fullName evidence="2">Calcium-dependent kinase family protein</fullName>
    </submittedName>
</protein>
<evidence type="ECO:0000256" key="1">
    <source>
        <dbReference type="SAM" id="MobiDB-lite"/>
    </source>
</evidence>
<feature type="compositionally biased region" description="Low complexity" evidence="1">
    <location>
        <begin position="1"/>
        <end position="11"/>
    </location>
</feature>
<accession>A0A072VJU6</accession>
<dbReference type="EnsemblPlants" id="KEH41723">
    <property type="protein sequence ID" value="KEH41723"/>
    <property type="gene ID" value="MTR_1g054245"/>
</dbReference>
<keyword evidence="2" id="KW-0418">Kinase</keyword>
<dbReference type="HOGENOM" id="CLU_2530842_0_0_1"/>
<evidence type="ECO:0000313" key="2">
    <source>
        <dbReference type="EMBL" id="KEH41723.1"/>
    </source>
</evidence>
<sequence length="92" mass="10430">MSKSNIPNNITPTPPKTTRVLPHVTKNLHEVYTLGKKLGEVNLKGHYSERQTVKLIGTIVEDVDACHSLGVMHRDFKHEIFFYCVDKDVVLS</sequence>
<dbReference type="Proteomes" id="UP000002051">
    <property type="component" value="Unassembled WGS sequence"/>
</dbReference>
<reference evidence="2 4" key="2">
    <citation type="journal article" date="2014" name="BMC Genomics">
        <title>An improved genome release (version Mt4.0) for the model legume Medicago truncatula.</title>
        <authorList>
            <person name="Tang H."/>
            <person name="Krishnakumar V."/>
            <person name="Bidwell S."/>
            <person name="Rosen B."/>
            <person name="Chan A."/>
            <person name="Zhou S."/>
            <person name="Gentzbittel L."/>
            <person name="Childs K.L."/>
            <person name="Yandell M."/>
            <person name="Gundlach H."/>
            <person name="Mayer K.F."/>
            <person name="Schwartz D.C."/>
            <person name="Town C.D."/>
        </authorList>
    </citation>
    <scope>GENOME REANNOTATION</scope>
    <source>
        <strain evidence="2">A17</strain>
        <strain evidence="3 4">cv. Jemalong A17</strain>
    </source>
</reference>
<gene>
    <name evidence="2" type="ordered locus">MTR_1g054245</name>
</gene>
<evidence type="ECO:0000313" key="4">
    <source>
        <dbReference type="Proteomes" id="UP000002051"/>
    </source>
</evidence>
<dbReference type="EMBL" id="CM001217">
    <property type="protein sequence ID" value="KEH41723.1"/>
    <property type="molecule type" value="Genomic_DNA"/>
</dbReference>